<dbReference type="Proteomes" id="UP001365542">
    <property type="component" value="Unassembled WGS sequence"/>
</dbReference>
<feature type="signal peptide" evidence="1">
    <location>
        <begin position="1"/>
        <end position="22"/>
    </location>
</feature>
<name>A0AAV9X5B9_9PEZI</name>
<sequence length="181" mass="19980">MLSNIPILSLFSVFAWASVSSAKPVNTTEEDTSPQASKTISPIEWETFKGNGTYPGHWHKSKKFTKRGNLGGIYICTDANWYGTCGYAVQPLGVCIVLTDPYYHSISSMGPDDPTLVTLFRDNYCADSSWVGQYCGNGGPCLPQVYYPGVPDFSTHYFSAAKNAGYYNDQVGSFWVRSEFT</sequence>
<organism evidence="2 3">
    <name type="scientific">Orbilia ellipsospora</name>
    <dbReference type="NCBI Taxonomy" id="2528407"/>
    <lineage>
        <taxon>Eukaryota</taxon>
        <taxon>Fungi</taxon>
        <taxon>Dikarya</taxon>
        <taxon>Ascomycota</taxon>
        <taxon>Pezizomycotina</taxon>
        <taxon>Orbiliomycetes</taxon>
        <taxon>Orbiliales</taxon>
        <taxon>Orbiliaceae</taxon>
        <taxon>Orbilia</taxon>
    </lineage>
</organism>
<dbReference type="EMBL" id="JAVHJO010000010">
    <property type="protein sequence ID" value="KAK6535511.1"/>
    <property type="molecule type" value="Genomic_DNA"/>
</dbReference>
<proteinExistence type="predicted"/>
<gene>
    <name evidence="2" type="ORF">TWF694_001966</name>
</gene>
<evidence type="ECO:0000313" key="2">
    <source>
        <dbReference type="EMBL" id="KAK6535511.1"/>
    </source>
</evidence>
<reference evidence="2 3" key="1">
    <citation type="submission" date="2019-10" db="EMBL/GenBank/DDBJ databases">
        <authorList>
            <person name="Palmer J.M."/>
        </authorList>
    </citation>
    <scope>NUCLEOTIDE SEQUENCE [LARGE SCALE GENOMIC DNA]</scope>
    <source>
        <strain evidence="2 3">TWF694</strain>
    </source>
</reference>
<evidence type="ECO:0000256" key="1">
    <source>
        <dbReference type="SAM" id="SignalP"/>
    </source>
</evidence>
<keyword evidence="1" id="KW-0732">Signal</keyword>
<feature type="chain" id="PRO_5043698763" evidence="1">
    <location>
        <begin position="23"/>
        <end position="181"/>
    </location>
</feature>
<evidence type="ECO:0000313" key="3">
    <source>
        <dbReference type="Proteomes" id="UP001365542"/>
    </source>
</evidence>
<comment type="caution">
    <text evidence="2">The sequence shown here is derived from an EMBL/GenBank/DDBJ whole genome shotgun (WGS) entry which is preliminary data.</text>
</comment>
<keyword evidence="3" id="KW-1185">Reference proteome</keyword>
<dbReference type="AlphaFoldDB" id="A0AAV9X5B9"/>
<accession>A0AAV9X5B9</accession>
<protein>
    <submittedName>
        <fullName evidence="2">Uncharacterized protein</fullName>
    </submittedName>
</protein>